<dbReference type="InterPro" id="IPR011076">
    <property type="entry name" value="Malate_synth_sf"/>
</dbReference>
<dbReference type="NCBIfam" id="NF006511">
    <property type="entry name" value="PRK08951.1"/>
    <property type="match status" value="1"/>
</dbReference>
<gene>
    <name evidence="2" type="ORF">LDJ79_02445</name>
</gene>
<evidence type="ECO:0000313" key="2">
    <source>
        <dbReference type="EMBL" id="MCA2014952.1"/>
    </source>
</evidence>
<dbReference type="EMBL" id="JAIWIU010000012">
    <property type="protein sequence ID" value="MCA2014952.1"/>
    <property type="molecule type" value="Genomic_DNA"/>
</dbReference>
<comment type="caution">
    <text evidence="2">The sequence shown here is derived from an EMBL/GenBank/DDBJ whole genome shotgun (WGS) entry which is preliminary data.</text>
</comment>
<organism evidence="2 3">
    <name type="scientific">Vibrio tritonius</name>
    <dbReference type="NCBI Taxonomy" id="1435069"/>
    <lineage>
        <taxon>Bacteria</taxon>
        <taxon>Pseudomonadati</taxon>
        <taxon>Pseudomonadota</taxon>
        <taxon>Gammaproteobacteria</taxon>
        <taxon>Vibrionales</taxon>
        <taxon>Vibrionaceae</taxon>
        <taxon>Vibrio</taxon>
    </lineage>
</organism>
<dbReference type="Pfam" id="PF20658">
    <property type="entry name" value="MSG_insertion"/>
    <property type="match status" value="1"/>
</dbReference>
<sequence length="184" mass="20847">MNMLTFDKKTSHHSTPFIAEHVFAVENISAGQQDEKQIKAKQLLDRLFPLEQGSHQDVTSYQIDYHHVLAYFKDGTHSGLSNNQQFAAFIGEKECPTSILFRDGAGSHVELLIARHQGTGKVQLVSIDDIQLETNTMFNETSGMRHWISLVKGDEQGRPQACSEDKEYRGKCGGEYFLTYCYEL</sequence>
<protein>
    <recommendedName>
        <fullName evidence="1">Malate synthase G alpha-beta insertion domain-containing protein</fullName>
    </recommendedName>
</protein>
<evidence type="ECO:0000259" key="1">
    <source>
        <dbReference type="Pfam" id="PF20658"/>
    </source>
</evidence>
<keyword evidence="3" id="KW-1185">Reference proteome</keyword>
<dbReference type="Gene3D" id="2.170.170.11">
    <property type="entry name" value="Malate synthase G - maily-beta sub-domain"/>
    <property type="match status" value="1"/>
</dbReference>
<dbReference type="RefSeq" id="WP_225249453.1">
    <property type="nucleotide sequence ID" value="NZ_JAIWIU010000012.1"/>
</dbReference>
<dbReference type="InterPro" id="IPR006253">
    <property type="entry name" value="Malate_synthG"/>
</dbReference>
<dbReference type="Proteomes" id="UP001199044">
    <property type="component" value="Unassembled WGS sequence"/>
</dbReference>
<name>A0ABS7YIU2_9VIBR</name>
<proteinExistence type="predicted"/>
<feature type="domain" description="Malate synthase G alpha-beta insertion" evidence="1">
    <location>
        <begin position="36"/>
        <end position="102"/>
    </location>
</feature>
<accession>A0ABS7YIU2</accession>
<dbReference type="InterPro" id="IPR048357">
    <property type="entry name" value="MSG_insertion"/>
</dbReference>
<reference evidence="3" key="1">
    <citation type="submission" date="2023-07" db="EMBL/GenBank/DDBJ databases">
        <title>Molecular identification of indigenous halophilic bacteria isolated from red sea cost, biodegradation of synthetic dyes and assessment of degraded metabolite toxicity.</title>
        <authorList>
            <person name="Chaieb K."/>
            <person name="Altayb H.N."/>
        </authorList>
    </citation>
    <scope>NUCLEOTIDE SEQUENCE [LARGE SCALE GENOMIC DNA]</scope>
    <source>
        <strain evidence="3">K20</strain>
    </source>
</reference>
<dbReference type="PANTHER" id="PTHR42739">
    <property type="entry name" value="MALATE SYNTHASE G"/>
    <property type="match status" value="1"/>
</dbReference>
<evidence type="ECO:0000313" key="3">
    <source>
        <dbReference type="Proteomes" id="UP001199044"/>
    </source>
</evidence>
<dbReference type="PANTHER" id="PTHR42739:SF1">
    <property type="entry name" value="MALATE SYNTHASE G"/>
    <property type="match status" value="1"/>
</dbReference>
<dbReference type="SUPFAM" id="SSF51645">
    <property type="entry name" value="Malate synthase G"/>
    <property type="match status" value="1"/>
</dbReference>